<dbReference type="GO" id="GO:0032259">
    <property type="term" value="P:methylation"/>
    <property type="evidence" value="ECO:0007669"/>
    <property type="project" value="UniProtKB-KW"/>
</dbReference>
<name>X1S7Z9_9ZZZZ</name>
<organism evidence="6">
    <name type="scientific">marine sediment metagenome</name>
    <dbReference type="NCBI Taxonomy" id="412755"/>
    <lineage>
        <taxon>unclassified sequences</taxon>
        <taxon>metagenomes</taxon>
        <taxon>ecological metagenomes</taxon>
    </lineage>
</organism>
<dbReference type="InterPro" id="IPR025931">
    <property type="entry name" value="TaqI_C"/>
</dbReference>
<evidence type="ECO:0000256" key="1">
    <source>
        <dbReference type="ARBA" id="ARBA00011900"/>
    </source>
</evidence>
<dbReference type="SUPFAM" id="SSF116734">
    <property type="entry name" value="DNA methylase specificity domain"/>
    <property type="match status" value="1"/>
</dbReference>
<evidence type="ECO:0000256" key="4">
    <source>
        <dbReference type="ARBA" id="ARBA00047942"/>
    </source>
</evidence>
<comment type="caution">
    <text evidence="6">The sequence shown here is derived from an EMBL/GenBank/DDBJ whole genome shotgun (WGS) entry which is preliminary data.</text>
</comment>
<feature type="domain" description="TaqI-like C-terminal specificity" evidence="5">
    <location>
        <begin position="207"/>
        <end position="315"/>
    </location>
</feature>
<dbReference type="GO" id="GO:0009007">
    <property type="term" value="F:site-specific DNA-methyltransferase (adenine-specific) activity"/>
    <property type="evidence" value="ECO:0007669"/>
    <property type="project" value="UniProtKB-EC"/>
</dbReference>
<dbReference type="PANTHER" id="PTHR33841">
    <property type="entry name" value="DNA METHYLTRANSFERASE YEEA-RELATED"/>
    <property type="match status" value="1"/>
</dbReference>
<dbReference type="Gene3D" id="3.40.50.150">
    <property type="entry name" value="Vaccinia Virus protein VP39"/>
    <property type="match status" value="1"/>
</dbReference>
<reference evidence="6" key="1">
    <citation type="journal article" date="2014" name="Front. Microbiol.">
        <title>High frequency of phylogenetically diverse reductive dehalogenase-homologous genes in deep subseafloor sedimentary metagenomes.</title>
        <authorList>
            <person name="Kawai M."/>
            <person name="Futagami T."/>
            <person name="Toyoda A."/>
            <person name="Takaki Y."/>
            <person name="Nishi S."/>
            <person name="Hori S."/>
            <person name="Arai W."/>
            <person name="Tsubouchi T."/>
            <person name="Morono Y."/>
            <person name="Uchiyama I."/>
            <person name="Ito T."/>
            <person name="Fujiyama A."/>
            <person name="Inagaki F."/>
            <person name="Takami H."/>
        </authorList>
    </citation>
    <scope>NUCLEOTIDE SEQUENCE</scope>
    <source>
        <strain evidence="6">Expedition CK06-06</strain>
    </source>
</reference>
<keyword evidence="3" id="KW-0808">Transferase</keyword>
<dbReference type="InterPro" id="IPR050953">
    <property type="entry name" value="N4_N6_ade-DNA_methylase"/>
</dbReference>
<protein>
    <recommendedName>
        <fullName evidence="1">site-specific DNA-methyltransferase (adenine-specific)</fullName>
        <ecNumber evidence="1">2.1.1.72</ecNumber>
    </recommendedName>
</protein>
<evidence type="ECO:0000256" key="3">
    <source>
        <dbReference type="ARBA" id="ARBA00022679"/>
    </source>
</evidence>
<dbReference type="EC" id="2.1.1.72" evidence="1"/>
<dbReference type="EMBL" id="BARW01000992">
    <property type="protein sequence ID" value="GAI71540.1"/>
    <property type="molecule type" value="Genomic_DNA"/>
</dbReference>
<proteinExistence type="predicted"/>
<dbReference type="InterPro" id="IPR029063">
    <property type="entry name" value="SAM-dependent_MTases_sf"/>
</dbReference>
<sequence length="382" mass="44624">AEIGIQILKQNDLLGYIIPDSLLVLSNRKILRKYIYDSTKIREIYYCGPKFDDPVVSNIILVLEKESDEIKRKNNQIILKFPLEQSQANNVIRQNVIENWDYEFLINLNEKDFRILDHLNTNFPTLGSLIESSKFNIKMSRGVELGKDGMVIFCDDCKRFYPLPKKEFKCQECKSIFNPNSIEKIIVDEIPNGLEPDFKPFIYSMNRYVVNELKYIDITKKGINYKDLNIYKNRIVIRQLSQDNLICASYDEDSVTSQSYYNLNINSSSIPEFNNSYILGLLNSKLLSYFFIKSFGSYKKLFPRILIEKLKSLPLRVPRTTHEKLLAQKLTGIINIILKNIKLNKNSTISNLQIISDSLVFELYLINDNDRNYIIKFIEDLI</sequence>
<dbReference type="SUPFAM" id="SSF53335">
    <property type="entry name" value="S-adenosyl-L-methionine-dependent methyltransferases"/>
    <property type="match status" value="1"/>
</dbReference>
<dbReference type="PANTHER" id="PTHR33841:SF1">
    <property type="entry name" value="DNA METHYLTRANSFERASE A"/>
    <property type="match status" value="1"/>
</dbReference>
<dbReference type="AlphaFoldDB" id="X1S7Z9"/>
<dbReference type="Pfam" id="PF12950">
    <property type="entry name" value="TaqI_C"/>
    <property type="match status" value="1"/>
</dbReference>
<feature type="non-terminal residue" evidence="6">
    <location>
        <position position="1"/>
    </location>
</feature>
<keyword evidence="2" id="KW-0489">Methyltransferase</keyword>
<comment type="catalytic activity">
    <reaction evidence="4">
        <text>a 2'-deoxyadenosine in DNA + S-adenosyl-L-methionine = an N(6)-methyl-2'-deoxyadenosine in DNA + S-adenosyl-L-homocysteine + H(+)</text>
        <dbReference type="Rhea" id="RHEA:15197"/>
        <dbReference type="Rhea" id="RHEA-COMP:12418"/>
        <dbReference type="Rhea" id="RHEA-COMP:12419"/>
        <dbReference type="ChEBI" id="CHEBI:15378"/>
        <dbReference type="ChEBI" id="CHEBI:57856"/>
        <dbReference type="ChEBI" id="CHEBI:59789"/>
        <dbReference type="ChEBI" id="CHEBI:90615"/>
        <dbReference type="ChEBI" id="CHEBI:90616"/>
        <dbReference type="EC" id="2.1.1.72"/>
    </reaction>
</comment>
<accession>X1S7Z9</accession>
<gene>
    <name evidence="6" type="ORF">S12H4_03507</name>
</gene>
<evidence type="ECO:0000313" key="6">
    <source>
        <dbReference type="EMBL" id="GAI71540.1"/>
    </source>
</evidence>
<evidence type="ECO:0000259" key="5">
    <source>
        <dbReference type="Pfam" id="PF12950"/>
    </source>
</evidence>
<evidence type="ECO:0000256" key="2">
    <source>
        <dbReference type="ARBA" id="ARBA00022603"/>
    </source>
</evidence>